<evidence type="ECO:0000313" key="2">
    <source>
        <dbReference type="Proteomes" id="UP000005239"/>
    </source>
</evidence>
<protein>
    <submittedName>
        <fullName evidence="1">Uncharacterized protein</fullName>
    </submittedName>
</protein>
<keyword evidence="2" id="KW-1185">Reference proteome</keyword>
<evidence type="ECO:0000313" key="1">
    <source>
        <dbReference type="EnsemblMetazoa" id="PPA44517.1"/>
    </source>
</evidence>
<dbReference type="Proteomes" id="UP000005239">
    <property type="component" value="Unassembled WGS sequence"/>
</dbReference>
<proteinExistence type="predicted"/>
<organism evidence="1 2">
    <name type="scientific">Pristionchus pacificus</name>
    <name type="common">Parasitic nematode worm</name>
    <dbReference type="NCBI Taxonomy" id="54126"/>
    <lineage>
        <taxon>Eukaryota</taxon>
        <taxon>Metazoa</taxon>
        <taxon>Ecdysozoa</taxon>
        <taxon>Nematoda</taxon>
        <taxon>Chromadorea</taxon>
        <taxon>Rhabditida</taxon>
        <taxon>Rhabditina</taxon>
        <taxon>Diplogasteromorpha</taxon>
        <taxon>Diplogasteroidea</taxon>
        <taxon>Neodiplogasteridae</taxon>
        <taxon>Pristionchus</taxon>
    </lineage>
</organism>
<name>A0A2A6BRY4_PRIPA</name>
<accession>A0A2A6BRY4</accession>
<sequence length="62" mass="6817">MEIWTISGGASPTRLKRNRIQWSACEDGADTTSGILPIMSVLGTWSNSRAACLLLHQTEKKQ</sequence>
<gene>
    <name evidence="1" type="primary">WBGene00282886</name>
</gene>
<dbReference type="AlphaFoldDB" id="A0A2A6BRY4"/>
<accession>A0A8R1V1P2</accession>
<dbReference type="EnsemblMetazoa" id="PPA44517.1">
    <property type="protein sequence ID" value="PPA44517.1"/>
    <property type="gene ID" value="WBGene00282886"/>
</dbReference>
<reference evidence="2" key="1">
    <citation type="journal article" date="2008" name="Nat. Genet.">
        <title>The Pristionchus pacificus genome provides a unique perspective on nematode lifestyle and parasitism.</title>
        <authorList>
            <person name="Dieterich C."/>
            <person name="Clifton S.W."/>
            <person name="Schuster L.N."/>
            <person name="Chinwalla A."/>
            <person name="Delehaunty K."/>
            <person name="Dinkelacker I."/>
            <person name="Fulton L."/>
            <person name="Fulton R."/>
            <person name="Godfrey J."/>
            <person name="Minx P."/>
            <person name="Mitreva M."/>
            <person name="Roeseler W."/>
            <person name="Tian H."/>
            <person name="Witte H."/>
            <person name="Yang S.P."/>
            <person name="Wilson R.K."/>
            <person name="Sommer R.J."/>
        </authorList>
    </citation>
    <scope>NUCLEOTIDE SEQUENCE [LARGE SCALE GENOMIC DNA]</scope>
    <source>
        <strain evidence="2">PS312</strain>
    </source>
</reference>
<reference evidence="1" key="2">
    <citation type="submission" date="2022-06" db="UniProtKB">
        <authorList>
            <consortium name="EnsemblMetazoa"/>
        </authorList>
    </citation>
    <scope>IDENTIFICATION</scope>
    <source>
        <strain evidence="1">PS312</strain>
    </source>
</reference>